<evidence type="ECO:0000256" key="10">
    <source>
        <dbReference type="ARBA" id="ARBA00031900"/>
    </source>
</evidence>
<comment type="catalytic activity">
    <reaction evidence="11">
        <text>tRNA(Thr) + L-threonine + ATP = L-threonyl-tRNA(Thr) + AMP + diphosphate + H(+)</text>
        <dbReference type="Rhea" id="RHEA:24624"/>
        <dbReference type="Rhea" id="RHEA-COMP:9670"/>
        <dbReference type="Rhea" id="RHEA-COMP:9704"/>
        <dbReference type="ChEBI" id="CHEBI:15378"/>
        <dbReference type="ChEBI" id="CHEBI:30616"/>
        <dbReference type="ChEBI" id="CHEBI:33019"/>
        <dbReference type="ChEBI" id="CHEBI:57926"/>
        <dbReference type="ChEBI" id="CHEBI:78442"/>
        <dbReference type="ChEBI" id="CHEBI:78534"/>
        <dbReference type="ChEBI" id="CHEBI:456215"/>
        <dbReference type="EC" id="6.1.1.3"/>
    </reaction>
</comment>
<dbReference type="InterPro" id="IPR036621">
    <property type="entry name" value="Anticodon-bd_dom_sf"/>
</dbReference>
<keyword evidence="8" id="KW-0648">Protein biosynthesis</keyword>
<keyword evidence="16" id="KW-1185">Reference proteome</keyword>
<dbReference type="SUPFAM" id="SSF81271">
    <property type="entry name" value="TGS-like"/>
    <property type="match status" value="1"/>
</dbReference>
<dbReference type="InterPro" id="IPR018163">
    <property type="entry name" value="Thr/Ala-tRNA-synth_IIc_edit"/>
</dbReference>
<dbReference type="Gene3D" id="3.10.20.30">
    <property type="match status" value="1"/>
</dbReference>
<keyword evidence="6" id="KW-0547">Nucleotide-binding</keyword>
<dbReference type="InterPro" id="IPR006195">
    <property type="entry name" value="aa-tRNA-synth_II"/>
</dbReference>
<dbReference type="PANTHER" id="PTHR11451:SF46">
    <property type="entry name" value="THREONINE--TRNA LIGASE"/>
    <property type="match status" value="1"/>
</dbReference>
<evidence type="ECO:0000256" key="1">
    <source>
        <dbReference type="ARBA" id="ARBA00004496"/>
    </source>
</evidence>
<feature type="domain" description="TGS" evidence="14">
    <location>
        <begin position="42"/>
        <end position="104"/>
    </location>
</feature>
<proteinExistence type="inferred from homology"/>
<dbReference type="Pfam" id="PF03129">
    <property type="entry name" value="HGTP_anticodon"/>
    <property type="match status" value="1"/>
</dbReference>
<dbReference type="GeneID" id="68100490"/>
<evidence type="ECO:0000256" key="5">
    <source>
        <dbReference type="ARBA" id="ARBA00022598"/>
    </source>
</evidence>
<dbReference type="InterPro" id="IPR012947">
    <property type="entry name" value="tRNA_SAD"/>
</dbReference>
<dbReference type="CDD" id="cd00860">
    <property type="entry name" value="ThrRS_anticodon"/>
    <property type="match status" value="1"/>
</dbReference>
<dbReference type="Proteomes" id="UP000816034">
    <property type="component" value="Unassembled WGS sequence"/>
</dbReference>
<dbReference type="PRINTS" id="PR01047">
    <property type="entry name" value="TRNASYNTHTHR"/>
</dbReference>
<evidence type="ECO:0000256" key="6">
    <source>
        <dbReference type="ARBA" id="ARBA00022741"/>
    </source>
</evidence>
<dbReference type="FunFam" id="3.40.50.800:FF:000019">
    <property type="entry name" value="Threonine--tRNA ligase mitochondrial 1"/>
    <property type="match status" value="1"/>
</dbReference>
<dbReference type="SUPFAM" id="SSF55681">
    <property type="entry name" value="Class II aaRS and biotin synthetases"/>
    <property type="match status" value="1"/>
</dbReference>
<dbReference type="EMBL" id="PYSW02000031">
    <property type="protein sequence ID" value="KAG2378888.1"/>
    <property type="molecule type" value="Genomic_DNA"/>
</dbReference>
<dbReference type="InterPro" id="IPR012676">
    <property type="entry name" value="TGS-like"/>
</dbReference>
<keyword evidence="9" id="KW-0030">Aminoacyl-tRNA synthetase</keyword>
<dbReference type="SUPFAM" id="SSF52954">
    <property type="entry name" value="Class II aaRS ABD-related"/>
    <property type="match status" value="1"/>
</dbReference>
<dbReference type="GO" id="GO:0005739">
    <property type="term" value="C:mitochondrion"/>
    <property type="evidence" value="ECO:0007669"/>
    <property type="project" value="TreeGrafter"/>
</dbReference>
<comment type="subcellular location">
    <subcellularLocation>
        <location evidence="1">Cytoplasm</location>
    </subcellularLocation>
</comment>
<dbReference type="FunFam" id="3.30.930.10:FF:000019">
    <property type="entry name" value="Threonine--tRNA ligase"/>
    <property type="match status" value="1"/>
</dbReference>
<evidence type="ECO:0000256" key="2">
    <source>
        <dbReference type="ARBA" id="ARBA00008226"/>
    </source>
</evidence>
<dbReference type="InterPro" id="IPR033728">
    <property type="entry name" value="ThrRS_core"/>
</dbReference>
<evidence type="ECO:0000256" key="12">
    <source>
        <dbReference type="ARBA" id="ARBA00072369"/>
    </source>
</evidence>
<reference evidence="15 16" key="1">
    <citation type="journal article" date="2018" name="BMC Genomics">
        <title>The genome of Naegleria lovaniensis, the basis for a comparative approach to unravel pathogenicity factors of the human pathogenic amoeba N. fowleri.</title>
        <authorList>
            <person name="Liechti N."/>
            <person name="Schurch N."/>
            <person name="Bruggmann R."/>
            <person name="Wittwer M."/>
        </authorList>
    </citation>
    <scope>NUCLEOTIDE SEQUENCE [LARGE SCALE GENOMIC DNA]</scope>
    <source>
        <strain evidence="15 16">ATCC 30569</strain>
    </source>
</reference>
<evidence type="ECO:0000256" key="9">
    <source>
        <dbReference type="ARBA" id="ARBA00023146"/>
    </source>
</evidence>
<dbReference type="Gene3D" id="3.30.980.10">
    <property type="entry name" value="Threonyl-trna Synthetase, Chain A, domain 2"/>
    <property type="match status" value="1"/>
</dbReference>
<evidence type="ECO:0000256" key="7">
    <source>
        <dbReference type="ARBA" id="ARBA00022840"/>
    </source>
</evidence>
<organism evidence="15 16">
    <name type="scientific">Naegleria lovaniensis</name>
    <name type="common">Amoeba</name>
    <dbReference type="NCBI Taxonomy" id="51637"/>
    <lineage>
        <taxon>Eukaryota</taxon>
        <taxon>Discoba</taxon>
        <taxon>Heterolobosea</taxon>
        <taxon>Tetramitia</taxon>
        <taxon>Eutetramitia</taxon>
        <taxon>Vahlkampfiidae</taxon>
        <taxon>Naegleria</taxon>
    </lineage>
</organism>
<dbReference type="GO" id="GO:0004829">
    <property type="term" value="F:threonine-tRNA ligase activity"/>
    <property type="evidence" value="ECO:0007669"/>
    <property type="project" value="UniProtKB-EC"/>
</dbReference>
<dbReference type="Pfam" id="PF00587">
    <property type="entry name" value="tRNA-synt_2b"/>
    <property type="match status" value="1"/>
</dbReference>
<dbReference type="NCBIfam" id="TIGR00418">
    <property type="entry name" value="thrS"/>
    <property type="match status" value="1"/>
</dbReference>
<dbReference type="FunFam" id="3.10.20.30:FF:000006">
    <property type="entry name" value="Threonine--tRNA ligase, cytoplasmic"/>
    <property type="match status" value="1"/>
</dbReference>
<dbReference type="InterPro" id="IPR002320">
    <property type="entry name" value="Thr-tRNA-ligase_IIa"/>
</dbReference>
<keyword evidence="7" id="KW-0067">ATP-binding</keyword>
<dbReference type="InterPro" id="IPR047246">
    <property type="entry name" value="ThrRS_anticodon"/>
</dbReference>
<dbReference type="SUPFAM" id="SSF55186">
    <property type="entry name" value="ThrRS/AlaRS common domain"/>
    <property type="match status" value="1"/>
</dbReference>
<dbReference type="GO" id="GO:0006435">
    <property type="term" value="P:threonyl-tRNA aminoacylation"/>
    <property type="evidence" value="ECO:0007669"/>
    <property type="project" value="InterPro"/>
</dbReference>
<dbReference type="Gene3D" id="3.30.930.10">
    <property type="entry name" value="Bira Bifunctional Protein, Domain 2"/>
    <property type="match status" value="1"/>
</dbReference>
<dbReference type="Pfam" id="PF02824">
    <property type="entry name" value="TGS"/>
    <property type="match status" value="1"/>
</dbReference>
<dbReference type="InterPro" id="IPR002314">
    <property type="entry name" value="aa-tRNA-synt_IIb"/>
</dbReference>
<dbReference type="InterPro" id="IPR045864">
    <property type="entry name" value="aa-tRNA-synth_II/BPL/LPL"/>
</dbReference>
<dbReference type="PROSITE" id="PS51880">
    <property type="entry name" value="TGS"/>
    <property type="match status" value="1"/>
</dbReference>
<dbReference type="CDD" id="cd00771">
    <property type="entry name" value="ThrRS_core"/>
    <property type="match status" value="1"/>
</dbReference>
<protein>
    <recommendedName>
        <fullName evidence="12">Probable threonine--tRNA ligase, cytoplasmic</fullName>
        <ecNumber evidence="3">6.1.1.3</ecNumber>
    </recommendedName>
    <alternativeName>
        <fullName evidence="10">Threonyl-tRNA synthetase</fullName>
    </alternativeName>
</protein>
<name>A0AA88GHW7_NAELO</name>
<keyword evidence="4" id="KW-0963">Cytoplasm</keyword>
<feature type="domain" description="Aminoacyl-transfer RNA synthetases class-II family profile" evidence="13">
    <location>
        <begin position="285"/>
        <end position="575"/>
    </location>
</feature>
<evidence type="ECO:0000313" key="15">
    <source>
        <dbReference type="EMBL" id="KAG2378888.1"/>
    </source>
</evidence>
<dbReference type="Gene3D" id="3.40.50.800">
    <property type="entry name" value="Anticodon-binding domain"/>
    <property type="match status" value="1"/>
</dbReference>
<comment type="similarity">
    <text evidence="2">Belongs to the class-II aminoacyl-tRNA synthetase family.</text>
</comment>
<dbReference type="InterPro" id="IPR012675">
    <property type="entry name" value="Beta-grasp_dom_sf"/>
</dbReference>
<dbReference type="RefSeq" id="XP_044546150.1">
    <property type="nucleotide sequence ID" value="XM_044698068.1"/>
</dbReference>
<accession>A0AA88GHW7</accession>
<dbReference type="PROSITE" id="PS50862">
    <property type="entry name" value="AA_TRNA_LIGASE_II"/>
    <property type="match status" value="1"/>
</dbReference>
<evidence type="ECO:0000259" key="14">
    <source>
        <dbReference type="PROSITE" id="PS51880"/>
    </source>
</evidence>
<dbReference type="FunFam" id="3.30.980.10:FF:000005">
    <property type="entry name" value="Threonyl-tRNA synthetase, mitochondrial"/>
    <property type="match status" value="1"/>
</dbReference>
<dbReference type="HAMAP" id="MF_00184">
    <property type="entry name" value="Thr_tRNA_synth"/>
    <property type="match status" value="1"/>
</dbReference>
<evidence type="ECO:0000256" key="11">
    <source>
        <dbReference type="ARBA" id="ARBA00049515"/>
    </source>
</evidence>
<dbReference type="AlphaFoldDB" id="A0AA88GHW7"/>
<dbReference type="SMART" id="SM00863">
    <property type="entry name" value="tRNA_SAD"/>
    <property type="match status" value="1"/>
</dbReference>
<evidence type="ECO:0000256" key="4">
    <source>
        <dbReference type="ARBA" id="ARBA00022490"/>
    </source>
</evidence>
<dbReference type="Pfam" id="PF07973">
    <property type="entry name" value="tRNA_SAD"/>
    <property type="match status" value="1"/>
</dbReference>
<gene>
    <name evidence="15" type="ORF">C9374_008036</name>
</gene>
<dbReference type="CDD" id="cd01667">
    <property type="entry name" value="TGS_ThrRS"/>
    <property type="match status" value="1"/>
</dbReference>
<dbReference type="InterPro" id="IPR004154">
    <property type="entry name" value="Anticodon-bd"/>
</dbReference>
<dbReference type="PANTHER" id="PTHR11451">
    <property type="entry name" value="THREONINE-TRNA LIGASE"/>
    <property type="match status" value="1"/>
</dbReference>
<evidence type="ECO:0000313" key="16">
    <source>
        <dbReference type="Proteomes" id="UP000816034"/>
    </source>
</evidence>
<evidence type="ECO:0000256" key="3">
    <source>
        <dbReference type="ARBA" id="ARBA00013163"/>
    </source>
</evidence>
<evidence type="ECO:0000259" key="13">
    <source>
        <dbReference type="PROSITE" id="PS50862"/>
    </source>
</evidence>
<sequence length="678" mass="78829">MTLLTPSFGNFNTSDQHFARRSQLFDEFKQRRRNELGDRIGKDITITLPDNSTKPGKAYETTPHDIVMSISAGLAANVVVAKVNDALWDLGRPLEGDCTLELLKWDSSEAKEVFWHSSSHVMGEALEDVFKCFLCKGQPLEDGGFYYEAFMGDKVVSENDYDKVKEAVTKIVNEKQPFERLLVTKEEALQLFADNKFKVKILSEKVKEGDYCSVYRCGRLIDPCKGPHLLHTGKVTTFEVTKNSSSYWRADASKETLQRVYAMSFPDKKLHQEWQTLIEEAKRRDHRNIGKKQELWFFHPYAPGMVFFLPHGQRLFNTIQSMMRNEYWNRGYSEVQTPNVFHNDLWKTSGHWDKFAENMFVLEIDKAQHMLKPMNCPSHCLMFKHRNRSYRELPIRFADFGVLHRNELKGTLTGVTRLRKLQQDDAHIFCRPDQIKQEIMSCLGMMQDIYKIFGFGFKLILSTRPEKYLGEIEQWNQAEKQLEEALNEFGHSWQKDEGEGAFYGPTIDILISDALRREYKCATVQLDFQLPIRFDLAYAAEDKTEIRPVVVHRAVFGSLERFLAITTEHFGGKWPFWLSPRQAIVVPVSKKCNEYAEKVHKTLHDARFFVDVDLSDNRIEKKIRNAHLAQYNYILVIGPKEMETNSVSIRIRDSDKELGVKTITEVLEEFNTNKKEFK</sequence>
<dbReference type="InterPro" id="IPR004095">
    <property type="entry name" value="TGS"/>
</dbReference>
<keyword evidence="5" id="KW-0436">Ligase</keyword>
<dbReference type="GO" id="GO:0005524">
    <property type="term" value="F:ATP binding"/>
    <property type="evidence" value="ECO:0007669"/>
    <property type="project" value="UniProtKB-KW"/>
</dbReference>
<comment type="caution">
    <text evidence="15">The sequence shown here is derived from an EMBL/GenBank/DDBJ whole genome shotgun (WGS) entry which is preliminary data.</text>
</comment>
<dbReference type="EC" id="6.1.1.3" evidence="3"/>
<evidence type="ECO:0000256" key="8">
    <source>
        <dbReference type="ARBA" id="ARBA00022917"/>
    </source>
</evidence>